<dbReference type="Gene3D" id="2.40.128.600">
    <property type="match status" value="1"/>
</dbReference>
<evidence type="ECO:0000259" key="2">
    <source>
        <dbReference type="Pfam" id="PF11954"/>
    </source>
</evidence>
<dbReference type="InterPro" id="IPR050491">
    <property type="entry name" value="AmpC-like"/>
</dbReference>
<dbReference type="InterPro" id="IPR021860">
    <property type="entry name" value="Peptidase_S12_Pab87-rel_C"/>
</dbReference>
<dbReference type="Proteomes" id="UP000198598">
    <property type="component" value="Unassembled WGS sequence"/>
</dbReference>
<evidence type="ECO:0008006" key="5">
    <source>
        <dbReference type="Google" id="ProtNLM"/>
    </source>
</evidence>
<dbReference type="PANTHER" id="PTHR46825">
    <property type="entry name" value="D-ALANYL-D-ALANINE-CARBOXYPEPTIDASE/ENDOPEPTIDASE AMPH"/>
    <property type="match status" value="1"/>
</dbReference>
<dbReference type="EMBL" id="FOLQ01000046">
    <property type="protein sequence ID" value="SFF31132.1"/>
    <property type="molecule type" value="Genomic_DNA"/>
</dbReference>
<dbReference type="PANTHER" id="PTHR46825:SF15">
    <property type="entry name" value="BETA-LACTAMASE-RELATED DOMAIN-CONTAINING PROTEIN"/>
    <property type="match status" value="1"/>
</dbReference>
<organism evidence="3 4">
    <name type="scientific">Spirosoma endophyticum</name>
    <dbReference type="NCBI Taxonomy" id="662367"/>
    <lineage>
        <taxon>Bacteria</taxon>
        <taxon>Pseudomonadati</taxon>
        <taxon>Bacteroidota</taxon>
        <taxon>Cytophagia</taxon>
        <taxon>Cytophagales</taxon>
        <taxon>Cytophagaceae</taxon>
        <taxon>Spirosoma</taxon>
    </lineage>
</organism>
<reference evidence="3 4" key="1">
    <citation type="submission" date="2016-10" db="EMBL/GenBank/DDBJ databases">
        <authorList>
            <person name="de Groot N.N."/>
        </authorList>
    </citation>
    <scope>NUCLEOTIDE SEQUENCE [LARGE SCALE GENOMIC DNA]</scope>
    <source>
        <strain evidence="3 4">DSM 26130</strain>
    </source>
</reference>
<evidence type="ECO:0000259" key="1">
    <source>
        <dbReference type="Pfam" id="PF00144"/>
    </source>
</evidence>
<evidence type="ECO:0000313" key="4">
    <source>
        <dbReference type="Proteomes" id="UP000198598"/>
    </source>
</evidence>
<keyword evidence="4" id="KW-1185">Reference proteome</keyword>
<dbReference type="InterPro" id="IPR012338">
    <property type="entry name" value="Beta-lactam/transpept-like"/>
</dbReference>
<proteinExistence type="predicted"/>
<dbReference type="Gene3D" id="3.40.710.10">
    <property type="entry name" value="DD-peptidase/beta-lactamase superfamily"/>
    <property type="match status" value="1"/>
</dbReference>
<dbReference type="InterPro" id="IPR001466">
    <property type="entry name" value="Beta-lactam-related"/>
</dbReference>
<dbReference type="Pfam" id="PF11954">
    <property type="entry name" value="DUF3471"/>
    <property type="match status" value="1"/>
</dbReference>
<accession>A0A1I2HN61</accession>
<dbReference type="AlphaFoldDB" id="A0A1I2HN61"/>
<dbReference type="Pfam" id="PF00144">
    <property type="entry name" value="Beta-lactamase"/>
    <property type="match status" value="1"/>
</dbReference>
<evidence type="ECO:0000313" key="3">
    <source>
        <dbReference type="EMBL" id="SFF31132.1"/>
    </source>
</evidence>
<dbReference type="SUPFAM" id="SSF56601">
    <property type="entry name" value="beta-lactamase/transpeptidase-like"/>
    <property type="match status" value="1"/>
</dbReference>
<name>A0A1I2HN61_9BACT</name>
<feature type="domain" description="Beta-lactamase-related" evidence="1">
    <location>
        <begin position="2"/>
        <end position="215"/>
    </location>
</feature>
<gene>
    <name evidence="3" type="ORF">SAMN05216167_1463</name>
</gene>
<dbReference type="STRING" id="662367.SAMN05216167_1463"/>
<sequence>MHRMRYLPPRYPFRTTFGYSNAAYMTAGEIIPKVTGLPWSEYVENVILKPLHMDHTYMRTEGISLKDNLAKPYTVCCNPEGRLTRLPLDQLDNLGAATGMVSNVSDLTKWLLLQTDSGRVDNKRILPWSVLNQTRQANTIVSTQKHPFFPLKYQFYCLGVGLLDYAGYTTFVHSGGAFGYHTNVAFVPELKLGFAILTNQDANKFYEALLWQILDAYMQVPYTNRHQYFFDKARVGEAQNQARLKAMNQRVTQQTPLPLPLTAYTGTYTHPLYGTITIQADKGPQTNERLRVYFQHHPGLTAQLEYMDGQAFRLTFSNPRWGITAVNFRIANQQAEQVEIRVSDFVDAEPYLFRKQ</sequence>
<feature type="domain" description="Peptidase S12 Pab87-related C-terminal" evidence="2">
    <location>
        <begin position="254"/>
        <end position="346"/>
    </location>
</feature>
<protein>
    <recommendedName>
        <fullName evidence="5">CubicO group peptidase, beta-lactamase class C family</fullName>
    </recommendedName>
</protein>